<dbReference type="AlphaFoldDB" id="A0A7J6WFS4"/>
<evidence type="ECO:0000313" key="2">
    <source>
        <dbReference type="EMBL" id="KAF5194932.1"/>
    </source>
</evidence>
<evidence type="ECO:0000256" key="1">
    <source>
        <dbReference type="SAM" id="MobiDB-lite"/>
    </source>
</evidence>
<organism evidence="2 3">
    <name type="scientific">Thalictrum thalictroides</name>
    <name type="common">Rue-anemone</name>
    <name type="synonym">Anemone thalictroides</name>
    <dbReference type="NCBI Taxonomy" id="46969"/>
    <lineage>
        <taxon>Eukaryota</taxon>
        <taxon>Viridiplantae</taxon>
        <taxon>Streptophyta</taxon>
        <taxon>Embryophyta</taxon>
        <taxon>Tracheophyta</taxon>
        <taxon>Spermatophyta</taxon>
        <taxon>Magnoliopsida</taxon>
        <taxon>Ranunculales</taxon>
        <taxon>Ranunculaceae</taxon>
        <taxon>Thalictroideae</taxon>
        <taxon>Thalictrum</taxon>
    </lineage>
</organism>
<dbReference type="Proteomes" id="UP000554482">
    <property type="component" value="Unassembled WGS sequence"/>
</dbReference>
<feature type="compositionally biased region" description="Polar residues" evidence="1">
    <location>
        <begin position="58"/>
        <end position="69"/>
    </location>
</feature>
<protein>
    <submittedName>
        <fullName evidence="2">Uncharacterized protein</fullName>
    </submittedName>
</protein>
<name>A0A7J6WFS4_THATH</name>
<sequence length="142" mass="15927">MDLNQKKPANQVQSRFQQQPRAWQAPKGRKVYRPVAVHTEDAGTSGTKDSLGREITSPAIQTTIHVSSPTKDHSPQHEQETKEVSNLPVTTSNAFAALDSYEDELSLHEQAHNAILTNESNVPDFEVVIVEEYIPELWIQII</sequence>
<proteinExistence type="predicted"/>
<accession>A0A7J6WFS4</accession>
<feature type="region of interest" description="Disordered" evidence="1">
    <location>
        <begin position="1"/>
        <end position="88"/>
    </location>
</feature>
<feature type="compositionally biased region" description="Basic and acidic residues" evidence="1">
    <location>
        <begin position="70"/>
        <end position="83"/>
    </location>
</feature>
<evidence type="ECO:0000313" key="3">
    <source>
        <dbReference type="Proteomes" id="UP000554482"/>
    </source>
</evidence>
<feature type="compositionally biased region" description="Polar residues" evidence="1">
    <location>
        <begin position="7"/>
        <end position="21"/>
    </location>
</feature>
<gene>
    <name evidence="2" type="ORF">FRX31_015483</name>
</gene>
<reference evidence="2 3" key="1">
    <citation type="submission" date="2020-06" db="EMBL/GenBank/DDBJ databases">
        <title>Transcriptomic and genomic resources for Thalictrum thalictroides and T. hernandezii: Facilitating candidate gene discovery in an emerging model plant lineage.</title>
        <authorList>
            <person name="Arias T."/>
            <person name="Riano-Pachon D.M."/>
            <person name="Di Stilio V.S."/>
        </authorList>
    </citation>
    <scope>NUCLEOTIDE SEQUENCE [LARGE SCALE GENOMIC DNA]</scope>
    <source>
        <strain evidence="3">cv. WT478/WT964</strain>
        <tissue evidence="2">Leaves</tissue>
    </source>
</reference>
<comment type="caution">
    <text evidence="2">The sequence shown here is derived from an EMBL/GenBank/DDBJ whole genome shotgun (WGS) entry which is preliminary data.</text>
</comment>
<dbReference type="EMBL" id="JABWDY010018085">
    <property type="protein sequence ID" value="KAF5194932.1"/>
    <property type="molecule type" value="Genomic_DNA"/>
</dbReference>
<keyword evidence="3" id="KW-1185">Reference proteome</keyword>